<accession>A0A090FEU8</accession>
<reference evidence="2 3" key="1">
    <citation type="submission" date="2014-08" db="EMBL/GenBank/DDBJ databases">
        <authorList>
            <person name="Moulin Lionel"/>
        </authorList>
    </citation>
    <scope>NUCLEOTIDE SEQUENCE [LARGE SCALE GENOMIC DNA]</scope>
</reference>
<feature type="region of interest" description="Disordered" evidence="1">
    <location>
        <begin position="40"/>
        <end position="69"/>
    </location>
</feature>
<dbReference type="EMBL" id="CCNB01000020">
    <property type="protein sequence ID" value="CDX40197.1"/>
    <property type="molecule type" value="Genomic_DNA"/>
</dbReference>
<gene>
    <name evidence="2" type="ORF">MPLDJ20_270061</name>
</gene>
<protein>
    <submittedName>
        <fullName evidence="2">Uncharacterized protein</fullName>
    </submittedName>
</protein>
<name>A0A090FEU8_MESPL</name>
<proteinExistence type="predicted"/>
<sequence length="69" mass="7837">MRPRVLFGFALLLGDPARTHYLSGIHGCQGKGKRMFESLQERPRGVEGRRPDRDQHESKALSHRGLINV</sequence>
<dbReference type="Proteomes" id="UP000046373">
    <property type="component" value="Unassembled WGS sequence"/>
</dbReference>
<feature type="compositionally biased region" description="Basic and acidic residues" evidence="1">
    <location>
        <begin position="40"/>
        <end position="60"/>
    </location>
</feature>
<evidence type="ECO:0000256" key="1">
    <source>
        <dbReference type="SAM" id="MobiDB-lite"/>
    </source>
</evidence>
<organism evidence="2 3">
    <name type="scientific">Mesorhizobium plurifarium</name>
    <dbReference type="NCBI Taxonomy" id="69974"/>
    <lineage>
        <taxon>Bacteria</taxon>
        <taxon>Pseudomonadati</taxon>
        <taxon>Pseudomonadota</taxon>
        <taxon>Alphaproteobacteria</taxon>
        <taxon>Hyphomicrobiales</taxon>
        <taxon>Phyllobacteriaceae</taxon>
        <taxon>Mesorhizobium</taxon>
    </lineage>
</organism>
<evidence type="ECO:0000313" key="3">
    <source>
        <dbReference type="Proteomes" id="UP000046373"/>
    </source>
</evidence>
<evidence type="ECO:0000313" key="2">
    <source>
        <dbReference type="EMBL" id="CDX40197.1"/>
    </source>
</evidence>
<dbReference type="AlphaFoldDB" id="A0A090FEU8"/>